<name>A0AAN7VVG3_9PEZI</name>
<accession>A0AAN7VVG3</accession>
<dbReference type="AlphaFoldDB" id="A0AAN7VVG3"/>
<comment type="caution">
    <text evidence="1">The sequence shown here is derived from an EMBL/GenBank/DDBJ whole genome shotgun (WGS) entry which is preliminary data.</text>
</comment>
<evidence type="ECO:0000313" key="2">
    <source>
        <dbReference type="Proteomes" id="UP001310594"/>
    </source>
</evidence>
<dbReference type="Proteomes" id="UP001310594">
    <property type="component" value="Unassembled WGS sequence"/>
</dbReference>
<proteinExistence type="predicted"/>
<gene>
    <name evidence="1" type="ORF">LTR97_003221</name>
</gene>
<protein>
    <submittedName>
        <fullName evidence="1">Uncharacterized protein</fullName>
    </submittedName>
</protein>
<organism evidence="1 2">
    <name type="scientific">Elasticomyces elasticus</name>
    <dbReference type="NCBI Taxonomy" id="574655"/>
    <lineage>
        <taxon>Eukaryota</taxon>
        <taxon>Fungi</taxon>
        <taxon>Dikarya</taxon>
        <taxon>Ascomycota</taxon>
        <taxon>Pezizomycotina</taxon>
        <taxon>Dothideomycetes</taxon>
        <taxon>Dothideomycetidae</taxon>
        <taxon>Mycosphaerellales</taxon>
        <taxon>Teratosphaeriaceae</taxon>
        <taxon>Elasticomyces</taxon>
    </lineage>
</organism>
<sequence length="165" mass="18379">MVSTRKMELSTKLSKEERTTLTALIHATDLCTAANLKPKGSILVGFAIGYFGYEAWDRQREMVEPGESDILLEQSMGKVREAAEIEKMTDTKLWEAVEKCGDHDMELGGHWASSRLRKFFRATDLMNRGRCIAARRGSRRLAAGVSRSNAISMVVGIDRASVPSR</sequence>
<dbReference type="EMBL" id="JAVRQU010000004">
    <property type="protein sequence ID" value="KAK5704208.1"/>
    <property type="molecule type" value="Genomic_DNA"/>
</dbReference>
<reference evidence="1" key="1">
    <citation type="submission" date="2023-08" db="EMBL/GenBank/DDBJ databases">
        <title>Black Yeasts Isolated from many extreme environments.</title>
        <authorList>
            <person name="Coleine C."/>
            <person name="Stajich J.E."/>
            <person name="Selbmann L."/>
        </authorList>
    </citation>
    <scope>NUCLEOTIDE SEQUENCE</scope>
    <source>
        <strain evidence="1">CCFEE 5810</strain>
    </source>
</reference>
<evidence type="ECO:0000313" key="1">
    <source>
        <dbReference type="EMBL" id="KAK5704208.1"/>
    </source>
</evidence>